<dbReference type="PANTHER" id="PTHR43280">
    <property type="entry name" value="ARAC-FAMILY TRANSCRIPTIONAL REGULATOR"/>
    <property type="match status" value="1"/>
</dbReference>
<sequence length="276" mass="31759">MFPKNYSVTLNPRPDIGDLTVLFAGHQRTKPTHTVGPRVHEYYLLHYVVSGSGELYCSGRTHKIEAGDCFFIFPGEKVVYSADPANPWFYRWVGFKGHLADILLKKISVSSERPVVRAEQRRRTAAFLYRIQTVLNQGLRGCDLESSGLLRILLSQWLLEEATEKQMLSAEADQKVEQAVRWLSLQYSQPVSIERLAQSLGYHRTYFSKIFKRRTGLTPAAFLHNIRMEHAQILLSRMLTVEEVAYSVGYTDALFFSKQFKKWSGRTPSDYRSSRK</sequence>
<keyword evidence="3" id="KW-0804">Transcription</keyword>
<dbReference type="CDD" id="cd06986">
    <property type="entry name" value="cupin_MmsR-like_N"/>
    <property type="match status" value="1"/>
</dbReference>
<keyword evidence="1" id="KW-0805">Transcription regulation</keyword>
<dbReference type="Pfam" id="PF02311">
    <property type="entry name" value="AraC_binding"/>
    <property type="match status" value="1"/>
</dbReference>
<evidence type="ECO:0000313" key="6">
    <source>
        <dbReference type="Proteomes" id="UP000730618"/>
    </source>
</evidence>
<dbReference type="PROSITE" id="PS01124">
    <property type="entry name" value="HTH_ARAC_FAMILY_2"/>
    <property type="match status" value="1"/>
</dbReference>
<dbReference type="SMART" id="SM00342">
    <property type="entry name" value="HTH_ARAC"/>
    <property type="match status" value="1"/>
</dbReference>
<evidence type="ECO:0000313" key="5">
    <source>
        <dbReference type="EMBL" id="CAG7645250.1"/>
    </source>
</evidence>
<dbReference type="RefSeq" id="WP_218099778.1">
    <property type="nucleotide sequence ID" value="NZ_CAJVCE010000009.1"/>
</dbReference>
<feature type="domain" description="HTH araC/xylS-type" evidence="4">
    <location>
        <begin position="177"/>
        <end position="274"/>
    </location>
</feature>
<accession>A0ABM8VJC0</accession>
<dbReference type="PANTHER" id="PTHR43280:SF30">
    <property type="entry name" value="MMSAB OPERON REGULATORY PROTEIN"/>
    <property type="match status" value="1"/>
</dbReference>
<dbReference type="PROSITE" id="PS00041">
    <property type="entry name" value="HTH_ARAC_FAMILY_1"/>
    <property type="match status" value="1"/>
</dbReference>
<gene>
    <name evidence="5" type="primary">araC_11</name>
    <name evidence="5" type="ORF">PAECIP111802_03468</name>
</gene>
<dbReference type="InterPro" id="IPR003313">
    <property type="entry name" value="AraC-bd"/>
</dbReference>
<dbReference type="EMBL" id="CAJVCE010000009">
    <property type="protein sequence ID" value="CAG7645250.1"/>
    <property type="molecule type" value="Genomic_DNA"/>
</dbReference>
<evidence type="ECO:0000256" key="1">
    <source>
        <dbReference type="ARBA" id="ARBA00023015"/>
    </source>
</evidence>
<keyword evidence="2" id="KW-0238">DNA-binding</keyword>
<dbReference type="InterPro" id="IPR018060">
    <property type="entry name" value="HTH_AraC"/>
</dbReference>
<evidence type="ECO:0000256" key="2">
    <source>
        <dbReference type="ARBA" id="ARBA00023125"/>
    </source>
</evidence>
<protein>
    <submittedName>
        <fullName evidence="5">Arabinose operon regulatory protein</fullName>
    </submittedName>
</protein>
<evidence type="ECO:0000259" key="4">
    <source>
        <dbReference type="PROSITE" id="PS01124"/>
    </source>
</evidence>
<name>A0ABM8VJC0_9BACL</name>
<comment type="caution">
    <text evidence="5">The sequence shown here is derived from an EMBL/GenBank/DDBJ whole genome shotgun (WGS) entry which is preliminary data.</text>
</comment>
<dbReference type="Pfam" id="PF12833">
    <property type="entry name" value="HTH_18"/>
    <property type="match status" value="1"/>
</dbReference>
<keyword evidence="6" id="KW-1185">Reference proteome</keyword>
<evidence type="ECO:0000256" key="3">
    <source>
        <dbReference type="ARBA" id="ARBA00023163"/>
    </source>
</evidence>
<dbReference type="Proteomes" id="UP000730618">
    <property type="component" value="Unassembled WGS sequence"/>
</dbReference>
<proteinExistence type="predicted"/>
<reference evidence="5 6" key="1">
    <citation type="submission" date="2021-06" db="EMBL/GenBank/DDBJ databases">
        <authorList>
            <person name="Criscuolo A."/>
        </authorList>
    </citation>
    <scope>NUCLEOTIDE SEQUENCE [LARGE SCALE GENOMIC DNA]</scope>
    <source>
        <strain evidence="6">CIP 111802</strain>
    </source>
</reference>
<organism evidence="5 6">
    <name type="scientific">Paenibacillus allorhizosphaerae</name>
    <dbReference type="NCBI Taxonomy" id="2849866"/>
    <lineage>
        <taxon>Bacteria</taxon>
        <taxon>Bacillati</taxon>
        <taxon>Bacillota</taxon>
        <taxon>Bacilli</taxon>
        <taxon>Bacillales</taxon>
        <taxon>Paenibacillaceae</taxon>
        <taxon>Paenibacillus</taxon>
    </lineage>
</organism>
<dbReference type="InterPro" id="IPR018062">
    <property type="entry name" value="HTH_AraC-typ_CS"/>
</dbReference>